<dbReference type="Proteomes" id="UP000318995">
    <property type="component" value="Unassembled WGS sequence"/>
</dbReference>
<reference evidence="1 2" key="1">
    <citation type="submission" date="2019-02" db="EMBL/GenBank/DDBJ databases">
        <title>Deep-cultivation of Planctomycetes and their phenomic and genomic characterization uncovers novel biology.</title>
        <authorList>
            <person name="Wiegand S."/>
            <person name="Jogler M."/>
            <person name="Boedeker C."/>
            <person name="Pinto D."/>
            <person name="Vollmers J."/>
            <person name="Rivas-Marin E."/>
            <person name="Kohn T."/>
            <person name="Peeters S.H."/>
            <person name="Heuer A."/>
            <person name="Rast P."/>
            <person name="Oberbeckmann S."/>
            <person name="Bunk B."/>
            <person name="Jeske O."/>
            <person name="Meyerdierks A."/>
            <person name="Storesund J.E."/>
            <person name="Kallscheuer N."/>
            <person name="Luecker S."/>
            <person name="Lage O.M."/>
            <person name="Pohl T."/>
            <person name="Merkel B.J."/>
            <person name="Hornburger P."/>
            <person name="Mueller R.-W."/>
            <person name="Bruemmer F."/>
            <person name="Labrenz M."/>
            <person name="Spormann A.M."/>
            <person name="Op Den Camp H."/>
            <person name="Overmann J."/>
            <person name="Amann R."/>
            <person name="Jetten M.S.M."/>
            <person name="Mascher T."/>
            <person name="Medema M.H."/>
            <person name="Devos D.P."/>
            <person name="Kaster A.-K."/>
            <person name="Ovreas L."/>
            <person name="Rohde M."/>
            <person name="Galperin M.Y."/>
            <person name="Jogler C."/>
        </authorList>
    </citation>
    <scope>NUCLEOTIDE SEQUENCE [LARGE SCALE GENOMIC DNA]</scope>
    <source>
        <strain evidence="1 2">Pla111</strain>
    </source>
</reference>
<dbReference type="OrthoDB" id="284969at2"/>
<sequence length="113" mass="12541">MDPLNEAQTEALLLPESRILALPTGGHVEVTATRHHWLVAEELQTDYGWSLAEICRLALDESVETGRDFALCFRYLIAYIQAASRHQLDESLAGVSPLPLLPNRYAPGDTALR</sequence>
<protein>
    <submittedName>
        <fullName evidence="1">Uncharacterized protein</fullName>
    </submittedName>
</protein>
<comment type="caution">
    <text evidence="1">The sequence shown here is derived from an EMBL/GenBank/DDBJ whole genome shotgun (WGS) entry which is preliminary data.</text>
</comment>
<evidence type="ECO:0000313" key="1">
    <source>
        <dbReference type="EMBL" id="TWT41389.1"/>
    </source>
</evidence>
<dbReference type="RefSeq" id="WP_146575300.1">
    <property type="nucleotide sequence ID" value="NZ_SJPH01000009.1"/>
</dbReference>
<dbReference type="AlphaFoldDB" id="A0A5C5VUR7"/>
<name>A0A5C5VUR7_9BACT</name>
<keyword evidence="2" id="KW-1185">Reference proteome</keyword>
<accession>A0A5C5VUR7</accession>
<organism evidence="1 2">
    <name type="scientific">Botrimarina hoheduenensis</name>
    <dbReference type="NCBI Taxonomy" id="2528000"/>
    <lineage>
        <taxon>Bacteria</taxon>
        <taxon>Pseudomonadati</taxon>
        <taxon>Planctomycetota</taxon>
        <taxon>Planctomycetia</taxon>
        <taxon>Pirellulales</taxon>
        <taxon>Lacipirellulaceae</taxon>
        <taxon>Botrimarina</taxon>
    </lineage>
</organism>
<proteinExistence type="predicted"/>
<gene>
    <name evidence="1" type="ORF">Pla111_31030</name>
</gene>
<dbReference type="EMBL" id="SJPH01000009">
    <property type="protein sequence ID" value="TWT41389.1"/>
    <property type="molecule type" value="Genomic_DNA"/>
</dbReference>
<evidence type="ECO:0000313" key="2">
    <source>
        <dbReference type="Proteomes" id="UP000318995"/>
    </source>
</evidence>